<organism evidence="1 2">
    <name type="scientific">Puniceicoccus vermicola</name>
    <dbReference type="NCBI Taxonomy" id="388746"/>
    <lineage>
        <taxon>Bacteria</taxon>
        <taxon>Pseudomonadati</taxon>
        <taxon>Verrucomicrobiota</taxon>
        <taxon>Opitutia</taxon>
        <taxon>Puniceicoccales</taxon>
        <taxon>Puniceicoccaceae</taxon>
        <taxon>Puniceicoccus</taxon>
    </lineage>
</organism>
<gene>
    <name evidence="1" type="ORF">H5P30_00955</name>
</gene>
<sequence>MDKAFTDTSVMRCPVCFSRDIDVLMEREADNYYCVKCSFKGPESEVRAMYKDIQKKFHWNTKRMTLDDQLKL</sequence>
<dbReference type="RefSeq" id="WP_185691092.1">
    <property type="nucleotide sequence ID" value="NZ_JACHVA010000015.1"/>
</dbReference>
<dbReference type="EMBL" id="JACHVA010000015">
    <property type="protein sequence ID" value="MBC2600343.1"/>
    <property type="molecule type" value="Genomic_DNA"/>
</dbReference>
<name>A0A7X1AWH1_9BACT</name>
<evidence type="ECO:0000313" key="1">
    <source>
        <dbReference type="EMBL" id="MBC2600343.1"/>
    </source>
</evidence>
<comment type="caution">
    <text evidence="1">The sequence shown here is derived from an EMBL/GenBank/DDBJ whole genome shotgun (WGS) entry which is preliminary data.</text>
</comment>
<reference evidence="1 2" key="1">
    <citation type="submission" date="2020-07" db="EMBL/GenBank/DDBJ databases">
        <authorList>
            <person name="Feng X."/>
        </authorList>
    </citation>
    <scope>NUCLEOTIDE SEQUENCE [LARGE SCALE GENOMIC DNA]</scope>
    <source>
        <strain evidence="1 2">JCM14086</strain>
    </source>
</reference>
<dbReference type="Proteomes" id="UP000525652">
    <property type="component" value="Unassembled WGS sequence"/>
</dbReference>
<keyword evidence="2" id="KW-1185">Reference proteome</keyword>
<evidence type="ECO:0000313" key="2">
    <source>
        <dbReference type="Proteomes" id="UP000525652"/>
    </source>
</evidence>
<proteinExistence type="predicted"/>
<accession>A0A7X1AWH1</accession>
<protein>
    <submittedName>
        <fullName evidence="1">Uncharacterized protein</fullName>
    </submittedName>
</protein>
<dbReference type="AlphaFoldDB" id="A0A7X1AWH1"/>